<dbReference type="PANTHER" id="PTHR11552:SF115">
    <property type="entry name" value="DEHYDROGENASE XPTC-RELATED"/>
    <property type="match status" value="1"/>
</dbReference>
<gene>
    <name evidence="8" type="ORF">HYALB_00004186</name>
</gene>
<protein>
    <recommendedName>
        <fullName evidence="6 7">Glucose-methanol-choline oxidoreductase N-terminal domain-containing protein</fullName>
    </recommendedName>
</protein>
<dbReference type="PIRSF" id="PIRSF000137">
    <property type="entry name" value="Alcohol_oxidase"/>
    <property type="match status" value="1"/>
</dbReference>
<comment type="caution">
    <text evidence="8">The sequence shown here is derived from an EMBL/GenBank/DDBJ whole genome shotgun (WGS) entry which is preliminary data.</text>
</comment>
<evidence type="ECO:0000313" key="8">
    <source>
        <dbReference type="EMBL" id="CAG8984203.1"/>
    </source>
</evidence>
<dbReference type="SUPFAM" id="SSF54373">
    <property type="entry name" value="FAD-linked reductases, C-terminal domain"/>
    <property type="match status" value="1"/>
</dbReference>
<evidence type="ECO:0000256" key="4">
    <source>
        <dbReference type="RuleBase" id="RU003968"/>
    </source>
</evidence>
<comment type="cofactor">
    <cofactor evidence="3">
        <name>FAD</name>
        <dbReference type="ChEBI" id="CHEBI:57692"/>
    </cofactor>
</comment>
<dbReference type="PROSITE" id="PS00623">
    <property type="entry name" value="GMC_OXRED_1"/>
    <property type="match status" value="1"/>
</dbReference>
<dbReference type="Pfam" id="PF00732">
    <property type="entry name" value="GMC_oxred_N"/>
    <property type="match status" value="1"/>
</dbReference>
<evidence type="ECO:0000313" key="9">
    <source>
        <dbReference type="Proteomes" id="UP000701801"/>
    </source>
</evidence>
<reference evidence="8" key="1">
    <citation type="submission" date="2021-07" db="EMBL/GenBank/DDBJ databases">
        <authorList>
            <person name="Durling M."/>
        </authorList>
    </citation>
    <scope>NUCLEOTIDE SEQUENCE</scope>
</reference>
<feature type="signal peptide" evidence="5">
    <location>
        <begin position="1"/>
        <end position="22"/>
    </location>
</feature>
<name>A0A9N9M037_9HELO</name>
<evidence type="ECO:0000256" key="3">
    <source>
        <dbReference type="PIRSR" id="PIRSR000137-2"/>
    </source>
</evidence>
<dbReference type="AlphaFoldDB" id="A0A9N9M037"/>
<dbReference type="OrthoDB" id="269227at2759"/>
<keyword evidence="3 4" id="KW-0274">FAD</keyword>
<feature type="binding site" evidence="3">
    <location>
        <position position="119"/>
    </location>
    <ligand>
        <name>FAD</name>
        <dbReference type="ChEBI" id="CHEBI:57692"/>
    </ligand>
</feature>
<dbReference type="InterPro" id="IPR012132">
    <property type="entry name" value="GMC_OxRdtase"/>
</dbReference>
<evidence type="ECO:0000259" key="7">
    <source>
        <dbReference type="PROSITE" id="PS00624"/>
    </source>
</evidence>
<keyword evidence="4" id="KW-0285">Flavoprotein</keyword>
<dbReference type="InterPro" id="IPR007867">
    <property type="entry name" value="GMC_OxRtase_C"/>
</dbReference>
<dbReference type="SUPFAM" id="SSF51905">
    <property type="entry name" value="FAD/NAD(P)-binding domain"/>
    <property type="match status" value="1"/>
</dbReference>
<proteinExistence type="inferred from homology"/>
<feature type="domain" description="Glucose-methanol-choline oxidoreductase N-terminal" evidence="6">
    <location>
        <begin position="117"/>
        <end position="140"/>
    </location>
</feature>
<dbReference type="Pfam" id="PF05199">
    <property type="entry name" value="GMC_oxred_C"/>
    <property type="match status" value="1"/>
</dbReference>
<evidence type="ECO:0000256" key="5">
    <source>
        <dbReference type="SAM" id="SignalP"/>
    </source>
</evidence>
<dbReference type="GO" id="GO:0016614">
    <property type="term" value="F:oxidoreductase activity, acting on CH-OH group of donors"/>
    <property type="evidence" value="ECO:0007669"/>
    <property type="project" value="InterPro"/>
</dbReference>
<evidence type="ECO:0000256" key="1">
    <source>
        <dbReference type="ARBA" id="ARBA00010790"/>
    </source>
</evidence>
<keyword evidence="5" id="KW-0732">Signal</keyword>
<sequence>MIRSSGFSSTLQILSLISFSTALPNRPQFREADFASAVNQAYDYIIVGGGLAGLVVANRLTEQKDKTVLVVENGYLNDLPIAIVPYYVNTLNPDNLYPIISAPEPYMKNLTFPVKVGNVVGGGSIVNGMLFDRGSNADYDAWEELGNEGWGWSGLEKYFKKSTHFTPPSEAATKEFGLTHDASAYGNGPVQTHLTSYQYPDIKTIFNSYRAEGIPMPIEGFANPIGAYWCPSDIDNRTATRSSSRAAYYDLAANRTNLRLLTGTRVNQILIETDNGKLIAKGVQMVSRTNNAVATAYARNEVIMAAGAVFTPQILMLSGIGPKDILIAANITVKKDTPAVGSNFQDHTPLAMTFNLTNTTFPDPSSLSTNTTFNAESAAQYARDRSGPYSVTRGSASSFLTFNTYSKHYKNITSRITQQDATRYLPERYSKNKALLSGFRKQREILVNQFLGDAAAIGEGTIQSWGHSTVVLQKPLSRGTITLNTTHPESAPVVSWNSLMNPIDSEVLCEMVRWNRVHWARKELSMFSPVENQPGAQYTTNEEIISESVRSGVLTPTFAHMSGGCAMMPRELGGCVSENLLVYGVERLSIVDASILPLIPATHLQATMYAVAEKAADIVKER</sequence>
<dbReference type="GO" id="GO:0050660">
    <property type="term" value="F:flavin adenine dinucleotide binding"/>
    <property type="evidence" value="ECO:0007669"/>
    <property type="project" value="InterPro"/>
</dbReference>
<dbReference type="Gene3D" id="3.30.560.10">
    <property type="entry name" value="Glucose Oxidase, domain 3"/>
    <property type="match status" value="1"/>
</dbReference>
<feature type="chain" id="PRO_5040354754" description="Glucose-methanol-choline oxidoreductase N-terminal domain-containing protein" evidence="5">
    <location>
        <begin position="23"/>
        <end position="622"/>
    </location>
</feature>
<dbReference type="EMBL" id="CAJVRM010000753">
    <property type="protein sequence ID" value="CAG8984203.1"/>
    <property type="molecule type" value="Genomic_DNA"/>
</dbReference>
<feature type="domain" description="Glucose-methanol-choline oxidoreductase N-terminal" evidence="7">
    <location>
        <begin position="307"/>
        <end position="321"/>
    </location>
</feature>
<dbReference type="InterPro" id="IPR036188">
    <property type="entry name" value="FAD/NAD-bd_sf"/>
</dbReference>
<feature type="binding site" evidence="3">
    <location>
        <position position="266"/>
    </location>
    <ligand>
        <name>FAD</name>
        <dbReference type="ChEBI" id="CHEBI:57692"/>
    </ligand>
</feature>
<dbReference type="Gene3D" id="3.50.50.60">
    <property type="entry name" value="FAD/NAD(P)-binding domain"/>
    <property type="match status" value="1"/>
</dbReference>
<dbReference type="Proteomes" id="UP000701801">
    <property type="component" value="Unassembled WGS sequence"/>
</dbReference>
<dbReference type="PANTHER" id="PTHR11552">
    <property type="entry name" value="GLUCOSE-METHANOL-CHOLINE GMC OXIDOREDUCTASE"/>
    <property type="match status" value="1"/>
</dbReference>
<feature type="active site" description="Proton donor" evidence="2">
    <location>
        <position position="560"/>
    </location>
</feature>
<feature type="active site" description="Proton acceptor" evidence="2">
    <location>
        <position position="603"/>
    </location>
</feature>
<organism evidence="8 9">
    <name type="scientific">Hymenoscyphus albidus</name>
    <dbReference type="NCBI Taxonomy" id="595503"/>
    <lineage>
        <taxon>Eukaryota</taxon>
        <taxon>Fungi</taxon>
        <taxon>Dikarya</taxon>
        <taxon>Ascomycota</taxon>
        <taxon>Pezizomycotina</taxon>
        <taxon>Leotiomycetes</taxon>
        <taxon>Helotiales</taxon>
        <taxon>Helotiaceae</taxon>
        <taxon>Hymenoscyphus</taxon>
    </lineage>
</organism>
<dbReference type="InterPro" id="IPR000172">
    <property type="entry name" value="GMC_OxRdtase_N"/>
</dbReference>
<comment type="similarity">
    <text evidence="1 4">Belongs to the GMC oxidoreductase family.</text>
</comment>
<dbReference type="PROSITE" id="PS00624">
    <property type="entry name" value="GMC_OXRED_2"/>
    <property type="match status" value="1"/>
</dbReference>
<evidence type="ECO:0000256" key="2">
    <source>
        <dbReference type="PIRSR" id="PIRSR000137-1"/>
    </source>
</evidence>
<accession>A0A9N9M037</accession>
<evidence type="ECO:0000259" key="6">
    <source>
        <dbReference type="PROSITE" id="PS00623"/>
    </source>
</evidence>
<dbReference type="GO" id="GO:0044550">
    <property type="term" value="P:secondary metabolite biosynthetic process"/>
    <property type="evidence" value="ECO:0007669"/>
    <property type="project" value="TreeGrafter"/>
</dbReference>
<keyword evidence="9" id="KW-1185">Reference proteome</keyword>